<feature type="chain" id="PRO_5035184383" evidence="2">
    <location>
        <begin position="20"/>
        <end position="623"/>
    </location>
</feature>
<keyword evidence="4" id="KW-1185">Reference proteome</keyword>
<protein>
    <submittedName>
        <fullName evidence="3">Uncharacterized protein</fullName>
    </submittedName>
</protein>
<reference evidence="3" key="1">
    <citation type="submission" date="2020-01" db="EMBL/GenBank/DDBJ databases">
        <title>Development of genomics and gene disruption for Polysphondylium violaceum indicates a role for the polyketide synthase stlB in stalk morphogenesis.</title>
        <authorList>
            <person name="Narita B."/>
            <person name="Kawabe Y."/>
            <person name="Kin K."/>
            <person name="Saito T."/>
            <person name="Gibbs R."/>
            <person name="Kuspa A."/>
            <person name="Muzny D."/>
            <person name="Queller D."/>
            <person name="Richards S."/>
            <person name="Strassman J."/>
            <person name="Sucgang R."/>
            <person name="Worley K."/>
            <person name="Schaap P."/>
        </authorList>
    </citation>
    <scope>NUCLEOTIDE SEQUENCE</scope>
    <source>
        <strain evidence="3">QSvi11</strain>
    </source>
</reference>
<organism evidence="3 4">
    <name type="scientific">Polysphondylium violaceum</name>
    <dbReference type="NCBI Taxonomy" id="133409"/>
    <lineage>
        <taxon>Eukaryota</taxon>
        <taxon>Amoebozoa</taxon>
        <taxon>Evosea</taxon>
        <taxon>Eumycetozoa</taxon>
        <taxon>Dictyostelia</taxon>
        <taxon>Dictyosteliales</taxon>
        <taxon>Dictyosteliaceae</taxon>
        <taxon>Polysphondylium</taxon>
    </lineage>
</organism>
<keyword evidence="1" id="KW-1133">Transmembrane helix</keyword>
<proteinExistence type="predicted"/>
<name>A0A8J4PWK5_9MYCE</name>
<keyword evidence="1" id="KW-0812">Transmembrane</keyword>
<evidence type="ECO:0000313" key="4">
    <source>
        <dbReference type="Proteomes" id="UP000695562"/>
    </source>
</evidence>
<dbReference type="AlphaFoldDB" id="A0A8J4PWK5"/>
<dbReference type="Proteomes" id="UP000695562">
    <property type="component" value="Unassembled WGS sequence"/>
</dbReference>
<accession>A0A8J4PWK5</accession>
<gene>
    <name evidence="3" type="ORF">CYY_004628</name>
</gene>
<sequence length="623" mass="67832">MGKLVYSLLILFFVHVICASTLEESSENELVLNYIIQNGDCQAQAQPCDLCDQSKWTNNENFNKTASAYFIDGGKADTFFQMECTLHGDNIQISSTSQNGANLVVTGTMYLFGKKGVLLNTASIAMGGTGYLNATVIKTTDKTLLTLRNDAVLEVLQNIDLSFKGSTEVDLNDNSVLRCFGDAQFDLVKILGNGYLSGVNVTLDELALDPNAVIEANGTLEFENKPTSILLGRAVASTLLFHNNLSAYDLQVDHLTVPSGFSLTITSNGVLRAKSLQLNGNLVIDNANLIINADEMVILRPPGIINLVGNSMANFSNVAIRYLNTTSPDKNKPLSTINIDNSVSFIGSFDLDAVIILNPNSVLDLNNDLVLEKCIKNYGGIINAYQVLTCNNDDLYLYLTDNITPQLTIYEDASISLYMLYNYGGLITIKATNKLVGNVVSNGTISIGVDAYLFVTGFIDLIQGSTVIIQGIGYNTSRPALEALNPIKLAGDIYFNVSAPLPNANVAYFLVSSQQLYLEGKFENVIQNPLLAIYNLTQLYVYPVEDDHSVVPLPDTFLVYSNTYTAPTKKHGPGLGIFFGIFIPIVFVCAAIGGGLYLYKKRQSAQNIHYHRLNEASQTSLST</sequence>
<evidence type="ECO:0000256" key="1">
    <source>
        <dbReference type="SAM" id="Phobius"/>
    </source>
</evidence>
<keyword evidence="1" id="KW-0472">Membrane</keyword>
<dbReference type="EMBL" id="AJWJ01000167">
    <property type="protein sequence ID" value="KAF2074059.1"/>
    <property type="molecule type" value="Genomic_DNA"/>
</dbReference>
<feature type="transmembrane region" description="Helical" evidence="1">
    <location>
        <begin position="575"/>
        <end position="599"/>
    </location>
</feature>
<evidence type="ECO:0000313" key="3">
    <source>
        <dbReference type="EMBL" id="KAF2074059.1"/>
    </source>
</evidence>
<feature type="signal peptide" evidence="2">
    <location>
        <begin position="1"/>
        <end position="19"/>
    </location>
</feature>
<evidence type="ECO:0000256" key="2">
    <source>
        <dbReference type="SAM" id="SignalP"/>
    </source>
</evidence>
<comment type="caution">
    <text evidence="3">The sequence shown here is derived from an EMBL/GenBank/DDBJ whole genome shotgun (WGS) entry which is preliminary data.</text>
</comment>
<keyword evidence="2" id="KW-0732">Signal</keyword>